<feature type="transmembrane region" description="Helical" evidence="8">
    <location>
        <begin position="61"/>
        <end position="83"/>
    </location>
</feature>
<keyword evidence="4" id="KW-1003">Cell membrane</keyword>
<dbReference type="AlphaFoldDB" id="A0A7G7G9W5"/>
<evidence type="ECO:0000256" key="2">
    <source>
        <dbReference type="ARBA" id="ARBA00009773"/>
    </source>
</evidence>
<feature type="transmembrane region" description="Helical" evidence="8">
    <location>
        <begin position="31"/>
        <end position="49"/>
    </location>
</feature>
<feature type="transmembrane region" description="Helical" evidence="8">
    <location>
        <begin position="201"/>
        <end position="223"/>
    </location>
</feature>
<keyword evidence="6 8" id="KW-1133">Transmembrane helix</keyword>
<evidence type="ECO:0000256" key="4">
    <source>
        <dbReference type="ARBA" id="ARBA00022475"/>
    </source>
</evidence>
<organism evidence="9 10">
    <name type="scientific">Adhaeribacter swui</name>
    <dbReference type="NCBI Taxonomy" id="2086471"/>
    <lineage>
        <taxon>Bacteria</taxon>
        <taxon>Pseudomonadati</taxon>
        <taxon>Bacteroidota</taxon>
        <taxon>Cytophagia</taxon>
        <taxon>Cytophagales</taxon>
        <taxon>Hymenobacteraceae</taxon>
        <taxon>Adhaeribacter</taxon>
    </lineage>
</organism>
<dbReference type="KEGG" id="aswu:HUW51_14910"/>
<evidence type="ECO:0000256" key="8">
    <source>
        <dbReference type="SAM" id="Phobius"/>
    </source>
</evidence>
<keyword evidence="7 8" id="KW-0472">Membrane</keyword>
<dbReference type="PANTHER" id="PTHR21716:SF53">
    <property type="entry name" value="PERMEASE PERM-RELATED"/>
    <property type="match status" value="1"/>
</dbReference>
<gene>
    <name evidence="9" type="ORF">HUW51_14910</name>
</gene>
<feature type="transmembrane region" description="Helical" evidence="8">
    <location>
        <begin position="264"/>
        <end position="280"/>
    </location>
</feature>
<evidence type="ECO:0000256" key="5">
    <source>
        <dbReference type="ARBA" id="ARBA00022692"/>
    </source>
</evidence>
<comment type="similarity">
    <text evidence="2">Belongs to the autoinducer-2 exporter (AI-2E) (TC 2.A.86) family.</text>
</comment>
<dbReference type="PANTHER" id="PTHR21716">
    <property type="entry name" value="TRANSMEMBRANE PROTEIN"/>
    <property type="match status" value="1"/>
</dbReference>
<reference evidence="9 10" key="1">
    <citation type="journal article" date="2018" name="Int. J. Syst. Evol. Microbiol.">
        <title>Adhaeribacter swui sp. nov., isolated from wet mud.</title>
        <authorList>
            <person name="Kim D.U."/>
            <person name="Kim K.W."/>
            <person name="Kang M.S."/>
            <person name="Kim J.Y."/>
            <person name="Jang J.H."/>
            <person name="Kim M.K."/>
        </authorList>
    </citation>
    <scope>NUCLEOTIDE SEQUENCE [LARGE SCALE GENOMIC DNA]</scope>
    <source>
        <strain evidence="9 10">KCTC 52873</strain>
    </source>
</reference>
<keyword evidence="5 8" id="KW-0812">Transmembrane</keyword>
<keyword evidence="3" id="KW-0813">Transport</keyword>
<evidence type="ECO:0000256" key="7">
    <source>
        <dbReference type="ARBA" id="ARBA00023136"/>
    </source>
</evidence>
<dbReference type="Proteomes" id="UP000515237">
    <property type="component" value="Chromosome"/>
</dbReference>
<evidence type="ECO:0000313" key="10">
    <source>
        <dbReference type="Proteomes" id="UP000515237"/>
    </source>
</evidence>
<feature type="transmembrane region" description="Helical" evidence="8">
    <location>
        <begin position="300"/>
        <end position="327"/>
    </location>
</feature>
<evidence type="ECO:0000256" key="3">
    <source>
        <dbReference type="ARBA" id="ARBA00022448"/>
    </source>
</evidence>
<dbReference type="GO" id="GO:0005886">
    <property type="term" value="C:plasma membrane"/>
    <property type="evidence" value="ECO:0007669"/>
    <property type="project" value="UniProtKB-SubCell"/>
</dbReference>
<comment type="subcellular location">
    <subcellularLocation>
        <location evidence="1">Cell membrane</location>
        <topology evidence="1">Multi-pass membrane protein</topology>
    </subcellularLocation>
</comment>
<accession>A0A7G7G9W5</accession>
<dbReference type="Pfam" id="PF01594">
    <property type="entry name" value="AI-2E_transport"/>
    <property type="match status" value="1"/>
</dbReference>
<feature type="transmembrane region" description="Helical" evidence="8">
    <location>
        <begin position="148"/>
        <end position="167"/>
    </location>
</feature>
<sequence>MNAKHINLNRINKILLSVFLVGLLLYLAKTFLIPLAIATFFAMLLYPVAQKLQHHGLKKPLAATLAILLLLASITLVSIIIYYTLADLQKDLPAIEEKVKEKTEHLQWLLSRTTDISKYEQEVIIKQEKPSILKAIYKTIKNFLVDSLYLFLAIFIVLTYTFFLLVYRHRIHDFFIKINWFHNRDESREVLYRITHVVHDYLKGTLTVISILAVVYALGFWTIGLDHALLFALVTALLRLVPYFGSFLGIAFPIGFAFLTQESVLTPVLVLLYFMITQLLEANLLTPYITGSRVKLNPLATILAILLGNLIWGVPGMILFVPFFAILKVICDEIPALHPYGYLLGTEEEKIT</sequence>
<dbReference type="EMBL" id="CP055156">
    <property type="protein sequence ID" value="QNF33949.1"/>
    <property type="molecule type" value="Genomic_DNA"/>
</dbReference>
<evidence type="ECO:0000313" key="9">
    <source>
        <dbReference type="EMBL" id="QNF33949.1"/>
    </source>
</evidence>
<dbReference type="RefSeq" id="WP_185270431.1">
    <property type="nucleotide sequence ID" value="NZ_CP055156.1"/>
</dbReference>
<evidence type="ECO:0000256" key="6">
    <source>
        <dbReference type="ARBA" id="ARBA00022989"/>
    </source>
</evidence>
<dbReference type="InterPro" id="IPR002549">
    <property type="entry name" value="AI-2E-like"/>
</dbReference>
<feature type="transmembrane region" description="Helical" evidence="8">
    <location>
        <begin position="229"/>
        <end position="252"/>
    </location>
</feature>
<keyword evidence="10" id="KW-1185">Reference proteome</keyword>
<protein>
    <submittedName>
        <fullName evidence="9">AI-2E family transporter</fullName>
    </submittedName>
</protein>
<name>A0A7G7G9W5_9BACT</name>
<evidence type="ECO:0000256" key="1">
    <source>
        <dbReference type="ARBA" id="ARBA00004651"/>
    </source>
</evidence>
<proteinExistence type="inferred from homology"/>